<dbReference type="EMBL" id="MAQE01000015">
    <property type="protein sequence ID" value="OBY50783.1"/>
    <property type="molecule type" value="Genomic_DNA"/>
</dbReference>
<dbReference type="CDD" id="cd09757">
    <property type="entry name" value="Cas8c_I-C"/>
    <property type="match status" value="1"/>
</dbReference>
<dbReference type="Proteomes" id="UP000092746">
    <property type="component" value="Unassembled WGS sequence"/>
</dbReference>
<sequence length="691" mass="79027">MSWMQKLYRTYNEIEKNPNLSDLEKEKLAPLWHSPQTAHIQITLDGDGNFLGAKVLTDKPIIMLPVTESSEGRTSGLAPHALADSLQYIAKDLGLTYQKEVITETEEKNGKKKKTKSKHEDLIFNLYAEQLDKWCAAIDNKKVLAIQKYVHKGTVLADLIKEKVIPVDDNGEFLTNWIERENKDKKKPELFNVLTKEQGKFEIRKALVVWSVQIPGDFVPETWKDKEVQQSWGNYYQQTLKSQFCTVTGDEQKIRESHPAKLLYSGDKAKLISSNDKEGFTYLGRFEEANQATTISAEVSHKAHAALRWLIDRQTTVRNNEQVTVAWAISGKPVPSPMKDISAELNWADMDNWDISAVENPDEIAAQRLSENTEPSPDWSVNIGRAAAQIIKKKLHGYQAELKDHEQISLIMLDSATPGRMALTYYQEFLPADYFANLDAWIDDFSWYQRYSIEVQNGKKNDKRTQWRFVPPSPYSIAEAVYGKSLSDTLKKQLYARLLPVIAGGTSVPIPEDLVRQSFQAACNPNGCENWEWQRNIGVACVLYKGWRARHHDLSQRRTYPMSLDTQNRSRDYLYGRLLAVAENTESYALYLAGEKRATTAERYMQRFAEHPFATWRNIELALKPYQERLRNNGKDTGAQAIGEIMELFATDDFTCDEKLSGEFLLGYHCQKMEIACRIAELSANKSKTHE</sequence>
<dbReference type="InterPro" id="IPR010144">
    <property type="entry name" value="CRISPR-assoc_prot_Csd1-typ"/>
</dbReference>
<accession>A0AAP7GWM1</accession>
<dbReference type="AlphaFoldDB" id="A0AAP7GWM1"/>
<reference evidence="1 2" key="1">
    <citation type="submission" date="2016-06" db="EMBL/GenBank/DDBJ databases">
        <title>Simultaneous identification of Haemophilus influenzae and Haemophilus haemolyticus using TaqMan real-time PCR.</title>
        <authorList>
            <person name="Price E.P."/>
            <person name="Sarovich D.S."/>
            <person name="Harris T."/>
            <person name="Spargo J.C."/>
            <person name="Nosworthy E."/>
            <person name="Beissbarth J."/>
            <person name="Smith-Vaughan H."/>
        </authorList>
    </citation>
    <scope>NUCLEOTIDE SEQUENCE [LARGE SCALE GENOMIC DNA]</scope>
    <source>
        <strain evidence="1 2">ATCC 7901</strain>
    </source>
</reference>
<gene>
    <name evidence="1" type="ORF">BBB52_07780</name>
</gene>
<proteinExistence type="predicted"/>
<organism evidence="1 2">
    <name type="scientific">Aggregatibacter aphrophilus</name>
    <name type="common">Haemophilus aphrophilus</name>
    <dbReference type="NCBI Taxonomy" id="732"/>
    <lineage>
        <taxon>Bacteria</taxon>
        <taxon>Pseudomonadati</taxon>
        <taxon>Pseudomonadota</taxon>
        <taxon>Gammaproteobacteria</taxon>
        <taxon>Pasteurellales</taxon>
        <taxon>Pasteurellaceae</taxon>
        <taxon>Aggregatibacter</taxon>
    </lineage>
</organism>
<dbReference type="NCBIfam" id="TIGR01863">
    <property type="entry name" value="cas_Csd1"/>
    <property type="match status" value="1"/>
</dbReference>
<dbReference type="Pfam" id="PF09709">
    <property type="entry name" value="Cas_Csd1"/>
    <property type="match status" value="1"/>
</dbReference>
<dbReference type="RefSeq" id="WP_065295553.1">
    <property type="nucleotide sequence ID" value="NZ_MAQE01000015.1"/>
</dbReference>
<name>A0AAP7GWM1_AGGAP</name>
<evidence type="ECO:0000313" key="1">
    <source>
        <dbReference type="EMBL" id="OBY50783.1"/>
    </source>
</evidence>
<evidence type="ECO:0000313" key="2">
    <source>
        <dbReference type="Proteomes" id="UP000092746"/>
    </source>
</evidence>
<comment type="caution">
    <text evidence="1">The sequence shown here is derived from an EMBL/GenBank/DDBJ whole genome shotgun (WGS) entry which is preliminary data.</text>
</comment>
<protein>
    <submittedName>
        <fullName evidence="1">Type I-C CRISPR-associated protein Cas8c/Csd1</fullName>
    </submittedName>
</protein>